<dbReference type="WBParaSite" id="Pan_g19797.t1">
    <property type="protein sequence ID" value="Pan_g19797.t1"/>
    <property type="gene ID" value="Pan_g19797"/>
</dbReference>
<keyword evidence="3" id="KW-1185">Reference proteome</keyword>
<evidence type="ECO:0000313" key="4">
    <source>
        <dbReference type="WBParaSite" id="Pan_g19797.t1"/>
    </source>
</evidence>
<reference evidence="4" key="2">
    <citation type="submission" date="2020-10" db="UniProtKB">
        <authorList>
            <consortium name="WormBaseParasite"/>
        </authorList>
    </citation>
    <scope>IDENTIFICATION</scope>
</reference>
<dbReference type="Proteomes" id="UP000492821">
    <property type="component" value="Unassembled WGS sequence"/>
</dbReference>
<keyword evidence="1" id="KW-0430">Lectin</keyword>
<accession>A0A7E4VDP4</accession>
<dbReference type="GO" id="GO:0030246">
    <property type="term" value="F:carbohydrate binding"/>
    <property type="evidence" value="ECO:0007669"/>
    <property type="project" value="UniProtKB-KW"/>
</dbReference>
<evidence type="ECO:0000259" key="2">
    <source>
        <dbReference type="Pfam" id="PF00337"/>
    </source>
</evidence>
<dbReference type="InterPro" id="IPR013320">
    <property type="entry name" value="ConA-like_dom_sf"/>
</dbReference>
<proteinExistence type="predicted"/>
<name>A0A7E4VDP4_PANRE</name>
<dbReference type="Gene3D" id="2.60.120.200">
    <property type="match status" value="1"/>
</dbReference>
<evidence type="ECO:0000313" key="3">
    <source>
        <dbReference type="Proteomes" id="UP000492821"/>
    </source>
</evidence>
<dbReference type="AlphaFoldDB" id="A0A7E4VDP4"/>
<dbReference type="SUPFAM" id="SSF49899">
    <property type="entry name" value="Concanavalin A-like lectins/glucanases"/>
    <property type="match status" value="1"/>
</dbReference>
<organism evidence="3 4">
    <name type="scientific">Panagrellus redivivus</name>
    <name type="common">Microworm</name>
    <dbReference type="NCBI Taxonomy" id="6233"/>
    <lineage>
        <taxon>Eukaryota</taxon>
        <taxon>Metazoa</taxon>
        <taxon>Ecdysozoa</taxon>
        <taxon>Nematoda</taxon>
        <taxon>Chromadorea</taxon>
        <taxon>Rhabditida</taxon>
        <taxon>Tylenchina</taxon>
        <taxon>Panagrolaimomorpha</taxon>
        <taxon>Panagrolaimoidea</taxon>
        <taxon>Panagrolaimidae</taxon>
        <taxon>Panagrellus</taxon>
    </lineage>
</organism>
<evidence type="ECO:0000256" key="1">
    <source>
        <dbReference type="ARBA" id="ARBA00022734"/>
    </source>
</evidence>
<sequence length="121" mass="13747">MNARSRRRPKEREHIQVKLSDHKGKPALSLNPAFDEKLLGQLGRNGTAALRLEDEDGSSAFGSDKEFFVDLRNFKEGIFVFVNRQYIMTYPHKVDASTGYAGIVIEKDVVVHAFEVCVHQR</sequence>
<feature type="domain" description="Galectin" evidence="2">
    <location>
        <begin position="11"/>
        <end position="115"/>
    </location>
</feature>
<dbReference type="Pfam" id="PF00337">
    <property type="entry name" value="Gal-bind_lectin"/>
    <property type="match status" value="1"/>
</dbReference>
<protein>
    <submittedName>
        <fullName evidence="4">Galectin domain-containing protein</fullName>
    </submittedName>
</protein>
<dbReference type="InterPro" id="IPR001079">
    <property type="entry name" value="Galectin_CRD"/>
</dbReference>
<reference evidence="3" key="1">
    <citation type="journal article" date="2013" name="Genetics">
        <title>The draft genome and transcriptome of Panagrellus redivivus are shaped by the harsh demands of a free-living lifestyle.</title>
        <authorList>
            <person name="Srinivasan J."/>
            <person name="Dillman A.R."/>
            <person name="Macchietto M.G."/>
            <person name="Heikkinen L."/>
            <person name="Lakso M."/>
            <person name="Fracchia K.M."/>
            <person name="Antoshechkin I."/>
            <person name="Mortazavi A."/>
            <person name="Wong G."/>
            <person name="Sternberg P.W."/>
        </authorList>
    </citation>
    <scope>NUCLEOTIDE SEQUENCE [LARGE SCALE GENOMIC DNA]</scope>
    <source>
        <strain evidence="3">MT8872</strain>
    </source>
</reference>